<dbReference type="RefSeq" id="WP_068258757.1">
    <property type="nucleotide sequence ID" value="NZ_LWSK01000007.1"/>
</dbReference>
<organism evidence="2 3">
    <name type="scientific">Rubripirellula obstinata</name>
    <dbReference type="NCBI Taxonomy" id="406547"/>
    <lineage>
        <taxon>Bacteria</taxon>
        <taxon>Pseudomonadati</taxon>
        <taxon>Planctomycetota</taxon>
        <taxon>Planctomycetia</taxon>
        <taxon>Pirellulales</taxon>
        <taxon>Pirellulaceae</taxon>
        <taxon>Rubripirellula</taxon>
    </lineage>
</organism>
<protein>
    <recommendedName>
        <fullName evidence="4">Three-Cys-motif partner protein TcmP</fullName>
    </recommendedName>
</protein>
<dbReference type="EMBL" id="VRLW01000001">
    <property type="protein sequence ID" value="KAA1258213.1"/>
    <property type="molecule type" value="Genomic_DNA"/>
</dbReference>
<dbReference type="Proteomes" id="UP000322699">
    <property type="component" value="Unassembled WGS sequence"/>
</dbReference>
<reference evidence="2 3" key="1">
    <citation type="submission" date="2019-08" db="EMBL/GenBank/DDBJ databases">
        <title>Deep-cultivation of Planctomycetes and their phenomic and genomic characterization uncovers novel biology.</title>
        <authorList>
            <person name="Wiegand S."/>
            <person name="Jogler M."/>
            <person name="Boedeker C."/>
            <person name="Pinto D."/>
            <person name="Vollmers J."/>
            <person name="Rivas-Marin E."/>
            <person name="Kohn T."/>
            <person name="Peeters S.H."/>
            <person name="Heuer A."/>
            <person name="Rast P."/>
            <person name="Oberbeckmann S."/>
            <person name="Bunk B."/>
            <person name="Jeske O."/>
            <person name="Meyerdierks A."/>
            <person name="Storesund J.E."/>
            <person name="Kallscheuer N."/>
            <person name="Luecker S."/>
            <person name="Lage O.M."/>
            <person name="Pohl T."/>
            <person name="Merkel B.J."/>
            <person name="Hornburger P."/>
            <person name="Mueller R.-W."/>
            <person name="Bruemmer F."/>
            <person name="Labrenz M."/>
            <person name="Spormann A.M."/>
            <person name="Op Den Camp H."/>
            <person name="Overmann J."/>
            <person name="Amann R."/>
            <person name="Jetten M.S.M."/>
            <person name="Mascher T."/>
            <person name="Medema M.H."/>
            <person name="Devos D.P."/>
            <person name="Kaster A.-K."/>
            <person name="Ovreas L."/>
            <person name="Rohde M."/>
            <person name="Galperin M.Y."/>
            <person name="Jogler C."/>
        </authorList>
    </citation>
    <scope>NUCLEOTIDE SEQUENCE [LARGE SCALE GENOMIC DNA]</scope>
    <source>
        <strain evidence="2 3">LF1</strain>
    </source>
</reference>
<evidence type="ECO:0000313" key="3">
    <source>
        <dbReference type="Proteomes" id="UP000322699"/>
    </source>
</evidence>
<dbReference type="NCBIfam" id="TIGR04474">
    <property type="entry name" value="tcm_partner"/>
    <property type="match status" value="1"/>
</dbReference>
<evidence type="ECO:0008006" key="4">
    <source>
        <dbReference type="Google" id="ProtNLM"/>
    </source>
</evidence>
<sequence>MVKSQDAFSWKDGNRPVCPIHSQVKLDILRTYIEAYFSTVAANPAIPVVNIHLVDAFAGGGVLKDPISGGPVAGSPFVMLNTVHGAQQTINASRTSTKLDIRARYHFADASRSAVSELTRGIQASEYASKLHSGDIQIDRMKFDNYLPHLLGRIPSNEKTKALFFLDQCGWNIATLDHCNAILRHLPKAEIIWNISVESLATFANENQDFRKGIERFGVDLGDAFTSQASFNHFSDWRKSLIAIFLDKIRKGCDANYVSPFMVQHDGWGYWLLHLSNHPQANNVMKATHWQHQNHSLHEGFAGLKMLEFNRDNFHQTTMFRFDEAAGKSTHEALFVELVPKLHELGGNVTRDDFVRAIANETPADVSRIDSAFAELKEEGHVRIRGPKGEQRRGGPKHGQDRISLPPQPKLFLPMSN</sequence>
<comment type="caution">
    <text evidence="2">The sequence shown here is derived from an EMBL/GenBank/DDBJ whole genome shotgun (WGS) entry which is preliminary data.</text>
</comment>
<accession>A0A5B1CFD9</accession>
<dbReference type="OrthoDB" id="246385at2"/>
<evidence type="ECO:0000256" key="1">
    <source>
        <dbReference type="SAM" id="MobiDB-lite"/>
    </source>
</evidence>
<keyword evidence="3" id="KW-1185">Reference proteome</keyword>
<proteinExistence type="predicted"/>
<evidence type="ECO:0000313" key="2">
    <source>
        <dbReference type="EMBL" id="KAA1258213.1"/>
    </source>
</evidence>
<dbReference type="InterPro" id="IPR031009">
    <property type="entry name" value="Tcm_partner"/>
</dbReference>
<dbReference type="AlphaFoldDB" id="A0A5B1CFD9"/>
<gene>
    <name evidence="2" type="ORF">LF1_07290</name>
</gene>
<name>A0A5B1CFD9_9BACT</name>
<feature type="compositionally biased region" description="Basic and acidic residues" evidence="1">
    <location>
        <begin position="383"/>
        <end position="401"/>
    </location>
</feature>
<feature type="region of interest" description="Disordered" evidence="1">
    <location>
        <begin position="383"/>
        <end position="417"/>
    </location>
</feature>